<proteinExistence type="predicted"/>
<dbReference type="EMBL" id="JAUJYN010000008">
    <property type="protein sequence ID" value="KAK1265643.1"/>
    <property type="molecule type" value="Genomic_DNA"/>
</dbReference>
<dbReference type="AlphaFoldDB" id="A0AAV9AN14"/>
<feature type="region of interest" description="Disordered" evidence="1">
    <location>
        <begin position="89"/>
        <end position="124"/>
    </location>
</feature>
<sequence>MLLAVEGGGFFSSSASGYSKGLALLLLGQVSEEKEKPMRVSPCYQYQLVEQEEPDPDLQLASKKKSRVSRGCASFICFGCASTSKPDGPSMPNVGSANQQNSTSVSNNGEASGPADGVDDESTRKVCLKSSLKKPPAECSVEISRRTDDGKDACGVPDEDNNNVSMCAERRKVQWTDACGRELVEIREFELSELGASDDEHDQEGDRRCKCVIQ</sequence>
<keyword evidence="3" id="KW-1185">Reference proteome</keyword>
<reference evidence="2" key="2">
    <citation type="submission" date="2023-06" db="EMBL/GenBank/DDBJ databases">
        <authorList>
            <person name="Ma L."/>
            <person name="Liu K.-W."/>
            <person name="Li Z."/>
            <person name="Hsiao Y.-Y."/>
            <person name="Qi Y."/>
            <person name="Fu T."/>
            <person name="Tang G."/>
            <person name="Zhang D."/>
            <person name="Sun W.-H."/>
            <person name="Liu D.-K."/>
            <person name="Li Y."/>
            <person name="Chen G.-Z."/>
            <person name="Liu X.-D."/>
            <person name="Liao X.-Y."/>
            <person name="Jiang Y.-T."/>
            <person name="Yu X."/>
            <person name="Hao Y."/>
            <person name="Huang J."/>
            <person name="Zhao X.-W."/>
            <person name="Ke S."/>
            <person name="Chen Y.-Y."/>
            <person name="Wu W.-L."/>
            <person name="Hsu J.-L."/>
            <person name="Lin Y.-F."/>
            <person name="Huang M.-D."/>
            <person name="Li C.-Y."/>
            <person name="Huang L."/>
            <person name="Wang Z.-W."/>
            <person name="Zhao X."/>
            <person name="Zhong W.-Y."/>
            <person name="Peng D.-H."/>
            <person name="Ahmad S."/>
            <person name="Lan S."/>
            <person name="Zhang J.-S."/>
            <person name="Tsai W.-C."/>
            <person name="Van De Peer Y."/>
            <person name="Liu Z.-J."/>
        </authorList>
    </citation>
    <scope>NUCLEOTIDE SEQUENCE</scope>
    <source>
        <strain evidence="2">SCP</strain>
        <tissue evidence="2">Leaves</tissue>
    </source>
</reference>
<feature type="compositionally biased region" description="Polar residues" evidence="1">
    <location>
        <begin position="93"/>
        <end position="110"/>
    </location>
</feature>
<evidence type="ECO:0000313" key="2">
    <source>
        <dbReference type="EMBL" id="KAK1265643.1"/>
    </source>
</evidence>
<name>A0AAV9AN14_ACOGR</name>
<feature type="region of interest" description="Disordered" evidence="1">
    <location>
        <begin position="193"/>
        <end position="214"/>
    </location>
</feature>
<protein>
    <submittedName>
        <fullName evidence="2">Uncharacterized protein</fullName>
    </submittedName>
</protein>
<dbReference type="Proteomes" id="UP001179952">
    <property type="component" value="Unassembled WGS sequence"/>
</dbReference>
<organism evidence="2 3">
    <name type="scientific">Acorus gramineus</name>
    <name type="common">Dwarf sweet flag</name>
    <dbReference type="NCBI Taxonomy" id="55184"/>
    <lineage>
        <taxon>Eukaryota</taxon>
        <taxon>Viridiplantae</taxon>
        <taxon>Streptophyta</taxon>
        <taxon>Embryophyta</taxon>
        <taxon>Tracheophyta</taxon>
        <taxon>Spermatophyta</taxon>
        <taxon>Magnoliopsida</taxon>
        <taxon>Liliopsida</taxon>
        <taxon>Acoraceae</taxon>
        <taxon>Acorus</taxon>
    </lineage>
</organism>
<reference evidence="2" key="1">
    <citation type="journal article" date="2023" name="Nat. Commun.">
        <title>Diploid and tetraploid genomes of Acorus and the evolution of monocots.</title>
        <authorList>
            <person name="Ma L."/>
            <person name="Liu K.W."/>
            <person name="Li Z."/>
            <person name="Hsiao Y.Y."/>
            <person name="Qi Y."/>
            <person name="Fu T."/>
            <person name="Tang G.D."/>
            <person name="Zhang D."/>
            <person name="Sun W.H."/>
            <person name="Liu D.K."/>
            <person name="Li Y."/>
            <person name="Chen G.Z."/>
            <person name="Liu X.D."/>
            <person name="Liao X.Y."/>
            <person name="Jiang Y.T."/>
            <person name="Yu X."/>
            <person name="Hao Y."/>
            <person name="Huang J."/>
            <person name="Zhao X.W."/>
            <person name="Ke S."/>
            <person name="Chen Y.Y."/>
            <person name="Wu W.L."/>
            <person name="Hsu J.L."/>
            <person name="Lin Y.F."/>
            <person name="Huang M.D."/>
            <person name="Li C.Y."/>
            <person name="Huang L."/>
            <person name="Wang Z.W."/>
            <person name="Zhao X."/>
            <person name="Zhong W.Y."/>
            <person name="Peng D.H."/>
            <person name="Ahmad S."/>
            <person name="Lan S."/>
            <person name="Zhang J.S."/>
            <person name="Tsai W.C."/>
            <person name="Van de Peer Y."/>
            <person name="Liu Z.J."/>
        </authorList>
    </citation>
    <scope>NUCLEOTIDE SEQUENCE</scope>
    <source>
        <strain evidence="2">SCP</strain>
    </source>
</reference>
<evidence type="ECO:0000313" key="3">
    <source>
        <dbReference type="Proteomes" id="UP001179952"/>
    </source>
</evidence>
<evidence type="ECO:0000256" key="1">
    <source>
        <dbReference type="SAM" id="MobiDB-lite"/>
    </source>
</evidence>
<dbReference type="PANTHER" id="PTHR33401">
    <property type="entry name" value="LIGHT-HARVESTING COMPLEX-LIKE PROTEIN OHP2, CHLOROPLASTIC"/>
    <property type="match status" value="1"/>
</dbReference>
<comment type="caution">
    <text evidence="2">The sequence shown here is derived from an EMBL/GenBank/DDBJ whole genome shotgun (WGS) entry which is preliminary data.</text>
</comment>
<feature type="compositionally biased region" description="Basic and acidic residues" evidence="1">
    <location>
        <begin position="204"/>
        <end position="214"/>
    </location>
</feature>
<gene>
    <name evidence="2" type="ORF">QJS04_geneDACA023229</name>
</gene>
<accession>A0AAV9AN14</accession>
<dbReference type="PANTHER" id="PTHR33401:SF3">
    <property type="entry name" value="LOW AFFINITY POTASSIUM TRANSPORT SYSTEM PROTEIN"/>
    <property type="match status" value="1"/>
</dbReference>